<dbReference type="Proteomes" id="UP000299102">
    <property type="component" value="Unassembled WGS sequence"/>
</dbReference>
<accession>A0A4C1SCM8</accession>
<evidence type="ECO:0000313" key="3">
    <source>
        <dbReference type="Proteomes" id="UP000299102"/>
    </source>
</evidence>
<name>A0A4C1SCM8_EUMVA</name>
<comment type="caution">
    <text evidence="2">The sequence shown here is derived from an EMBL/GenBank/DDBJ whole genome shotgun (WGS) entry which is preliminary data.</text>
</comment>
<feature type="region of interest" description="Disordered" evidence="1">
    <location>
        <begin position="1"/>
        <end position="20"/>
    </location>
</feature>
<reference evidence="2 3" key="1">
    <citation type="journal article" date="2019" name="Commun. Biol.">
        <title>The bagworm genome reveals a unique fibroin gene that provides high tensile strength.</title>
        <authorList>
            <person name="Kono N."/>
            <person name="Nakamura H."/>
            <person name="Ohtoshi R."/>
            <person name="Tomita M."/>
            <person name="Numata K."/>
            <person name="Arakawa K."/>
        </authorList>
    </citation>
    <scope>NUCLEOTIDE SEQUENCE [LARGE SCALE GENOMIC DNA]</scope>
</reference>
<evidence type="ECO:0000313" key="2">
    <source>
        <dbReference type="EMBL" id="GBO99156.1"/>
    </source>
</evidence>
<gene>
    <name evidence="2" type="ORF">EVAR_468_1</name>
</gene>
<dbReference type="EMBL" id="BGZK01000002">
    <property type="protein sequence ID" value="GBO99156.1"/>
    <property type="molecule type" value="Genomic_DNA"/>
</dbReference>
<organism evidence="2 3">
    <name type="scientific">Eumeta variegata</name>
    <name type="common">Bagworm moth</name>
    <name type="synonym">Eumeta japonica</name>
    <dbReference type="NCBI Taxonomy" id="151549"/>
    <lineage>
        <taxon>Eukaryota</taxon>
        <taxon>Metazoa</taxon>
        <taxon>Ecdysozoa</taxon>
        <taxon>Arthropoda</taxon>
        <taxon>Hexapoda</taxon>
        <taxon>Insecta</taxon>
        <taxon>Pterygota</taxon>
        <taxon>Neoptera</taxon>
        <taxon>Endopterygota</taxon>
        <taxon>Lepidoptera</taxon>
        <taxon>Glossata</taxon>
        <taxon>Ditrysia</taxon>
        <taxon>Tineoidea</taxon>
        <taxon>Psychidae</taxon>
        <taxon>Oiketicinae</taxon>
        <taxon>Eumeta</taxon>
    </lineage>
</organism>
<protein>
    <submittedName>
        <fullName evidence="2">Uncharacterized protein</fullName>
    </submittedName>
</protein>
<keyword evidence="3" id="KW-1185">Reference proteome</keyword>
<sequence length="196" mass="22521">MPKGGISSASVKTLISPGPSRSASRVVAVSRVPIKFYRQLKCNPDVSRGAVKLECARTDNRLTAHRPRRRDLARPLAALPADCSDIYRFSSNRRRCTRTAQFNRFRRRVIYRFPPIDSRLLRDTKFSFRISPEQGSSPGRVSPLHVRRCMRLRSDASGFRLDIRRHKNAARSRAIFGYRAPTRRPIYISERRHCAA</sequence>
<proteinExistence type="predicted"/>
<evidence type="ECO:0000256" key="1">
    <source>
        <dbReference type="SAM" id="MobiDB-lite"/>
    </source>
</evidence>
<dbReference type="AlphaFoldDB" id="A0A4C1SCM8"/>